<feature type="repeat" description="PPR" evidence="3">
    <location>
        <begin position="245"/>
        <end position="279"/>
    </location>
</feature>
<accession>A0ABR2RVD5</accession>
<feature type="repeat" description="PPR" evidence="3">
    <location>
        <begin position="660"/>
        <end position="694"/>
    </location>
</feature>
<feature type="repeat" description="PPR" evidence="3">
    <location>
        <begin position="590"/>
        <end position="624"/>
    </location>
</feature>
<keyword evidence="2" id="KW-0677">Repeat</keyword>
<gene>
    <name evidence="4" type="ORF">V6N11_079340</name>
</gene>
<feature type="repeat" description="PPR" evidence="3">
    <location>
        <begin position="140"/>
        <end position="174"/>
    </location>
</feature>
<organism evidence="4 5">
    <name type="scientific">Hibiscus sabdariffa</name>
    <name type="common">roselle</name>
    <dbReference type="NCBI Taxonomy" id="183260"/>
    <lineage>
        <taxon>Eukaryota</taxon>
        <taxon>Viridiplantae</taxon>
        <taxon>Streptophyta</taxon>
        <taxon>Embryophyta</taxon>
        <taxon>Tracheophyta</taxon>
        <taxon>Spermatophyta</taxon>
        <taxon>Magnoliopsida</taxon>
        <taxon>eudicotyledons</taxon>
        <taxon>Gunneridae</taxon>
        <taxon>Pentapetalae</taxon>
        <taxon>rosids</taxon>
        <taxon>malvids</taxon>
        <taxon>Malvales</taxon>
        <taxon>Malvaceae</taxon>
        <taxon>Malvoideae</taxon>
        <taxon>Hibiscus</taxon>
    </lineage>
</organism>
<dbReference type="Proteomes" id="UP001396334">
    <property type="component" value="Unassembled WGS sequence"/>
</dbReference>
<protein>
    <recommendedName>
        <fullName evidence="6">Pentatricopeptide repeat-containing protein</fullName>
    </recommendedName>
</protein>
<feature type="repeat" description="PPR" evidence="3">
    <location>
        <begin position="485"/>
        <end position="519"/>
    </location>
</feature>
<dbReference type="InterPro" id="IPR050667">
    <property type="entry name" value="PPR-containing_protein"/>
</dbReference>
<sequence length="737" mass="83290">MICDVLPIPMFSKLSTQKLKFPSNLPPWLNFPGFYFSFSYANTLRLKPEPSVNPQPLDDFEEKIRSLKKNLHPVNLIRVLDKTQDSNSAVKIFKWAALQKSFNHNADTYYHIILKLGLAGNVNEMDHFCLNLARDKCVGSQEALSSLIQALVRHSRLNEAIRVLGNMTSCGFNPSVDVFNDLLCALVGKTDFQHVLFVYKEMVKGGIVPTVDTLNSLLEVLFETNRIELGLNQFRRMTKKGCIPNVRTFEIIIKGLVLNGRVDGAGLILHEMLELRYQPDFGFYACIIPLFCQENRLVEGIELYRQMRAADLVPNSVICSKLVHRLCMNLHLDDATSILEEIIEIGEIPPVDSFVDVVNGFCEAGRYDEAIRFLENNCGNLISTHKALLEGCCKAGNFFLGKSFLEKMSEKGIADCDSWNILLRWICENVGINKAYELLGRMIVWSLVPDCSTYAALVVGNCYLNKYKDALELFYYIRSKFWVLDSKCYSRLVQGLCNLEKIEEAVEVYCYMSKSGCPLEVTTFNLLLKAVCDVGKVDEAVKLRSLAYYSGTSCSTSTYVTIMRALHKSERAKDVLVVFSQMVIGHCKVDAEAYCILIRSMCALNRFKDCALFCKLMITEGLMPDSETVRDLFSCLMNHSQLHLLSNDINKIISRMEILDSTMFSMLINGLWKEGHQNEARNLLDLMLERGWIPDSTTHTLFIGSNIKGITNRGTPTYENSMNEDNVSSILAEALGK</sequence>
<dbReference type="PANTHER" id="PTHR47939">
    <property type="entry name" value="MEMBRANE-ASSOCIATED SALT-INDUCIBLE PROTEIN-LIKE"/>
    <property type="match status" value="1"/>
</dbReference>
<comment type="caution">
    <text evidence="4">The sequence shown here is derived from an EMBL/GenBank/DDBJ whole genome shotgun (WGS) entry which is preliminary data.</text>
</comment>
<evidence type="ECO:0000313" key="4">
    <source>
        <dbReference type="EMBL" id="KAK9016847.1"/>
    </source>
</evidence>
<evidence type="ECO:0000256" key="1">
    <source>
        <dbReference type="ARBA" id="ARBA00007626"/>
    </source>
</evidence>
<dbReference type="InterPro" id="IPR011990">
    <property type="entry name" value="TPR-like_helical_dom_sf"/>
</dbReference>
<dbReference type="Gene3D" id="1.25.40.10">
    <property type="entry name" value="Tetratricopeptide repeat domain"/>
    <property type="match status" value="7"/>
</dbReference>
<feature type="repeat" description="PPR" evidence="3">
    <location>
        <begin position="175"/>
        <end position="209"/>
    </location>
</feature>
<feature type="repeat" description="PPR" evidence="3">
    <location>
        <begin position="381"/>
        <end position="415"/>
    </location>
</feature>
<evidence type="ECO:0000256" key="3">
    <source>
        <dbReference type="PROSITE-ProRule" id="PRU00708"/>
    </source>
</evidence>
<dbReference type="EMBL" id="JBBPBN010000020">
    <property type="protein sequence ID" value="KAK9016847.1"/>
    <property type="molecule type" value="Genomic_DNA"/>
</dbReference>
<evidence type="ECO:0008006" key="6">
    <source>
        <dbReference type="Google" id="ProtNLM"/>
    </source>
</evidence>
<proteinExistence type="inferred from homology"/>
<dbReference type="Pfam" id="PF13041">
    <property type="entry name" value="PPR_2"/>
    <property type="match status" value="2"/>
</dbReference>
<dbReference type="InterPro" id="IPR002885">
    <property type="entry name" value="PPR_rpt"/>
</dbReference>
<dbReference type="NCBIfam" id="TIGR00756">
    <property type="entry name" value="PPR"/>
    <property type="match status" value="7"/>
</dbReference>
<feature type="repeat" description="PPR" evidence="3">
    <location>
        <begin position="280"/>
        <end position="314"/>
    </location>
</feature>
<comment type="similarity">
    <text evidence="1">Belongs to the PPR family. P subfamily.</text>
</comment>
<feature type="repeat" description="PPR" evidence="3">
    <location>
        <begin position="210"/>
        <end position="244"/>
    </location>
</feature>
<dbReference type="PANTHER" id="PTHR47939:SF13">
    <property type="entry name" value="OS03G0201400 PROTEIN"/>
    <property type="match status" value="1"/>
</dbReference>
<evidence type="ECO:0000256" key="2">
    <source>
        <dbReference type="ARBA" id="ARBA00022737"/>
    </source>
</evidence>
<keyword evidence="5" id="KW-1185">Reference proteome</keyword>
<dbReference type="Pfam" id="PF01535">
    <property type="entry name" value="PPR"/>
    <property type="match status" value="4"/>
</dbReference>
<reference evidence="4 5" key="1">
    <citation type="journal article" date="2024" name="G3 (Bethesda)">
        <title>Genome assembly of Hibiscus sabdariffa L. provides insights into metabolisms of medicinal natural products.</title>
        <authorList>
            <person name="Kim T."/>
        </authorList>
    </citation>
    <scope>NUCLEOTIDE SEQUENCE [LARGE SCALE GENOMIC DNA]</scope>
    <source>
        <strain evidence="4">TK-2024</strain>
        <tissue evidence="4">Old leaves</tissue>
    </source>
</reference>
<name>A0ABR2RVD5_9ROSI</name>
<evidence type="ECO:0000313" key="5">
    <source>
        <dbReference type="Proteomes" id="UP001396334"/>
    </source>
</evidence>
<dbReference type="PROSITE" id="PS51375">
    <property type="entry name" value="PPR"/>
    <property type="match status" value="9"/>
</dbReference>